<feature type="region of interest" description="Disordered" evidence="2">
    <location>
        <begin position="125"/>
        <end position="155"/>
    </location>
</feature>
<dbReference type="PROSITE" id="PS51257">
    <property type="entry name" value="PROKAR_LIPOPROTEIN"/>
    <property type="match status" value="1"/>
</dbReference>
<feature type="chain" id="PRO_5005293265" description="Secreted protein" evidence="3">
    <location>
        <begin position="34"/>
        <end position="410"/>
    </location>
</feature>
<dbReference type="InterPro" id="IPR009003">
    <property type="entry name" value="Peptidase_S1_PA"/>
</dbReference>
<organism evidence="4 5">
    <name type="scientific">Streptomyces viridochromogenes</name>
    <dbReference type="NCBI Taxonomy" id="1938"/>
    <lineage>
        <taxon>Bacteria</taxon>
        <taxon>Bacillati</taxon>
        <taxon>Actinomycetota</taxon>
        <taxon>Actinomycetes</taxon>
        <taxon>Kitasatosporales</taxon>
        <taxon>Streptomycetaceae</taxon>
        <taxon>Streptomyces</taxon>
    </lineage>
</organism>
<dbReference type="PANTHER" id="PTHR15462:SF19">
    <property type="entry name" value="PEPTIDASE S1 DOMAIN-CONTAINING PROTEIN"/>
    <property type="match status" value="1"/>
</dbReference>
<protein>
    <recommendedName>
        <fullName evidence="6">Secreted protein</fullName>
    </recommendedName>
</protein>
<keyword evidence="1 3" id="KW-0732">Signal</keyword>
<evidence type="ECO:0000256" key="1">
    <source>
        <dbReference type="ARBA" id="ARBA00022729"/>
    </source>
</evidence>
<dbReference type="InterPro" id="IPR043504">
    <property type="entry name" value="Peptidase_S1_PA_chymotrypsin"/>
</dbReference>
<evidence type="ECO:0000313" key="4">
    <source>
        <dbReference type="EMBL" id="KMS76066.1"/>
    </source>
</evidence>
<dbReference type="PANTHER" id="PTHR15462">
    <property type="entry name" value="SERINE PROTEASE"/>
    <property type="match status" value="1"/>
</dbReference>
<dbReference type="InterPro" id="IPR050966">
    <property type="entry name" value="Glutamyl_endopeptidase"/>
</dbReference>
<evidence type="ECO:0000256" key="2">
    <source>
        <dbReference type="SAM" id="MobiDB-lite"/>
    </source>
</evidence>
<dbReference type="EMBL" id="LFNT01000005">
    <property type="protein sequence ID" value="KMS76066.1"/>
    <property type="molecule type" value="Genomic_DNA"/>
</dbReference>
<evidence type="ECO:0008006" key="6">
    <source>
        <dbReference type="Google" id="ProtNLM"/>
    </source>
</evidence>
<dbReference type="Gene3D" id="2.40.10.10">
    <property type="entry name" value="Trypsin-like serine proteases"/>
    <property type="match status" value="2"/>
</dbReference>
<comment type="caution">
    <text evidence="4">The sequence shown here is derived from an EMBL/GenBank/DDBJ whole genome shotgun (WGS) entry which is preliminary data.</text>
</comment>
<gene>
    <name evidence="4" type="ORF">ACM01_07560</name>
</gene>
<sequence length="410" mass="43005">MRSAHMPTAPHRRRRSALATTGLVAALALTATACGGSVEDAASDKADAAASQAADLGNGNGNGNGNGKIEIPTDIADKLKEHGIDVDKWTSGGWKDWDKDKWLSEAKDFVNPVIEGLWKPDRMQSAKEANKTVTTQDAAADQGVSDPEPAPVQATAEKTPYHENAAPVGKVFFDSPDGPAVCSGTVIKDVNHPGKSNLVWTAGHCVHAGGNGGWYRNIVFVPAYNDLGKSAAQLGNADSSEIAPYGNWWADWVSTSNEWIQGGSDTGGAGAAYDYSVLHVKPEQGSKSLEETVGAALDVDFSAPSATEAGTMGAWGYPAAPPYNGLQMFKCLDQPGRFSLSPTLPTMYRIGCTMTGGSSGGGWFRVVDGKTKLVSNTSIGPEDNTWLAGPQLGADAEAVYQHMSKTYGGR</sequence>
<dbReference type="AlphaFoldDB" id="A0A0J7ZJ85"/>
<dbReference type="SUPFAM" id="SSF50494">
    <property type="entry name" value="Trypsin-like serine proteases"/>
    <property type="match status" value="1"/>
</dbReference>
<dbReference type="RefSeq" id="WP_048580302.1">
    <property type="nucleotide sequence ID" value="NZ_LFNT01000005.1"/>
</dbReference>
<proteinExistence type="predicted"/>
<dbReference type="Proteomes" id="UP000037432">
    <property type="component" value="Unassembled WGS sequence"/>
</dbReference>
<accession>A0A0J7ZJ85</accession>
<evidence type="ECO:0000256" key="3">
    <source>
        <dbReference type="SAM" id="SignalP"/>
    </source>
</evidence>
<dbReference type="PATRIC" id="fig|1938.3.peg.662"/>
<dbReference type="OrthoDB" id="5121599at2"/>
<feature type="signal peptide" evidence="3">
    <location>
        <begin position="1"/>
        <end position="33"/>
    </location>
</feature>
<name>A0A0J7ZJ85_STRVR</name>
<reference evidence="4 5" key="1">
    <citation type="submission" date="2015-06" db="EMBL/GenBank/DDBJ databases">
        <authorList>
            <person name="Ju K.-S."/>
            <person name="Doroghazi J.R."/>
            <person name="Metcalf W.W."/>
        </authorList>
    </citation>
    <scope>NUCLEOTIDE SEQUENCE [LARGE SCALE GENOMIC DNA]</scope>
    <source>
        <strain evidence="4 5">NRRL 3414</strain>
    </source>
</reference>
<evidence type="ECO:0000313" key="5">
    <source>
        <dbReference type="Proteomes" id="UP000037432"/>
    </source>
</evidence>